<evidence type="ECO:0000256" key="1">
    <source>
        <dbReference type="SAM" id="Phobius"/>
    </source>
</evidence>
<dbReference type="WBParaSite" id="SPAL_0000015600.1">
    <property type="protein sequence ID" value="SPAL_0000015600.1"/>
    <property type="gene ID" value="SPAL_0000015600"/>
</dbReference>
<accession>A0A0N5B253</accession>
<evidence type="ECO:0000313" key="2">
    <source>
        <dbReference type="Proteomes" id="UP000046392"/>
    </source>
</evidence>
<keyword evidence="2" id="KW-1185">Reference proteome</keyword>
<organism evidence="2 3">
    <name type="scientific">Strongyloides papillosus</name>
    <name type="common">Intestinal threadworm</name>
    <dbReference type="NCBI Taxonomy" id="174720"/>
    <lineage>
        <taxon>Eukaryota</taxon>
        <taxon>Metazoa</taxon>
        <taxon>Ecdysozoa</taxon>
        <taxon>Nematoda</taxon>
        <taxon>Chromadorea</taxon>
        <taxon>Rhabditida</taxon>
        <taxon>Tylenchina</taxon>
        <taxon>Panagrolaimomorpha</taxon>
        <taxon>Strongyloidoidea</taxon>
        <taxon>Strongyloididae</taxon>
        <taxon>Strongyloides</taxon>
    </lineage>
</organism>
<dbReference type="AlphaFoldDB" id="A0A0N5B253"/>
<feature type="transmembrane region" description="Helical" evidence="1">
    <location>
        <begin position="329"/>
        <end position="351"/>
    </location>
</feature>
<proteinExistence type="predicted"/>
<evidence type="ECO:0000313" key="3">
    <source>
        <dbReference type="WBParaSite" id="SPAL_0000015600.1"/>
    </source>
</evidence>
<dbReference type="Proteomes" id="UP000046392">
    <property type="component" value="Unplaced"/>
</dbReference>
<keyword evidence="1" id="KW-0472">Membrane</keyword>
<sequence length="352" mass="39776">MVYIPQQPQNDSHLTQYQENPVIILPKMSNTVAGSCINSIMKVINTDNTPTDSYILMPISVIASNDPSSSFHIPRPVAKIHKSSSLSLSTLNLNPHSNSISVSPFLNDNNIKKSSSRYQLQSKRNFDKGRPFRSTIGPSKGVNIPYNHNLPPLLNSSSLSTANIRSIESNKIISIYPNTKQQNKLKFDFDNNNILQLDNNQNKRISSEDNSVIYDVPNYNVPPSLPPHSSTKISQNSTFTNIPKLKPLQTPYTTPNNINRYCSVITPIITTKYFIPPPPPPPINHSIAVKESRRQFKEILKNDRKLKRYQKKLQRGLLKRICCSSVSQLLWAILTIIGLGFIAYFILIYYLI</sequence>
<keyword evidence="1" id="KW-0812">Transmembrane</keyword>
<protein>
    <submittedName>
        <fullName evidence="3">Uncharacterized protein</fullName>
    </submittedName>
</protein>
<keyword evidence="1" id="KW-1133">Transmembrane helix</keyword>
<name>A0A0N5B253_STREA</name>
<reference evidence="3" key="1">
    <citation type="submission" date="2017-02" db="UniProtKB">
        <authorList>
            <consortium name="WormBaseParasite"/>
        </authorList>
    </citation>
    <scope>IDENTIFICATION</scope>
</reference>